<organism evidence="6 7">
    <name type="scientific">Escherichia coli</name>
    <dbReference type="NCBI Taxonomy" id="562"/>
    <lineage>
        <taxon>Bacteria</taxon>
        <taxon>Pseudomonadati</taxon>
        <taxon>Pseudomonadota</taxon>
        <taxon>Gammaproteobacteria</taxon>
        <taxon>Enterobacterales</taxon>
        <taxon>Enterobacteriaceae</taxon>
        <taxon>Escherichia</taxon>
    </lineage>
</organism>
<dbReference type="InterPro" id="IPR002173">
    <property type="entry name" value="Carboh/pur_kinase_PfkB_CS"/>
</dbReference>
<evidence type="ECO:0000313" key="7">
    <source>
        <dbReference type="Proteomes" id="UP000254052"/>
    </source>
</evidence>
<gene>
    <name evidence="6" type="primary">iolC_2</name>
    <name evidence="6" type="ORF">NCTC9962_04123</name>
</gene>
<sequence length="328" mass="35207">MSGARLHTLLPELTSRQPVMVVGAAVIDVIADAYALPWRGCDIELKQQSVNVGGCALNIAVALKRLGIEAGNALPLGQGVWAEIIRNRMAKEGLISLIDNAEGDNGWCLALVEPDGERTFMSFSGVENQWNRQWLARLTVAPGNLLYFSGYQLASPCGELLVEWLEKLQDVTPFIDFGPRIGDIPDALLARIMACRPLVSLNRQEAEIAAERFALSAEITTLGKQWQEKFAAPLIVRLDKEGAWYFSNDASGCIPAFPTQVVDTIGAGDSHAGGVLAGLASGLPLADAVLLGNAVASWVVGHRGGDCAPTREELLLAHKKRIDRCDSG</sequence>
<evidence type="ECO:0000256" key="2">
    <source>
        <dbReference type="ARBA" id="ARBA00022679"/>
    </source>
</evidence>
<evidence type="ECO:0000313" key="6">
    <source>
        <dbReference type="EMBL" id="STL52665.1"/>
    </source>
</evidence>
<accession>A0A377BAQ0</accession>
<comment type="similarity">
    <text evidence="1 4">Belongs to the carbohydrate kinase PfkB family.</text>
</comment>
<dbReference type="EMBL" id="UGED01000009">
    <property type="protein sequence ID" value="STL52665.1"/>
    <property type="molecule type" value="Genomic_DNA"/>
</dbReference>
<keyword evidence="2 4" id="KW-0808">Transferase</keyword>
<protein>
    <submittedName>
        <fullName evidence="6">Putative carbohydrate/pyrimidine kinase</fullName>
        <ecNumber evidence="6">2.7.1.92</ecNumber>
    </submittedName>
</protein>
<keyword evidence="3 4" id="KW-0418">Kinase</keyword>
<evidence type="ECO:0000259" key="5">
    <source>
        <dbReference type="Pfam" id="PF00294"/>
    </source>
</evidence>
<dbReference type="GO" id="GO:0005829">
    <property type="term" value="C:cytosol"/>
    <property type="evidence" value="ECO:0007669"/>
    <property type="project" value="TreeGrafter"/>
</dbReference>
<dbReference type="PRINTS" id="PR00990">
    <property type="entry name" value="RIBOKINASE"/>
</dbReference>
<dbReference type="Gene3D" id="3.40.1190.20">
    <property type="match status" value="1"/>
</dbReference>
<feature type="domain" description="Carbohydrate kinase PfkB" evidence="5">
    <location>
        <begin position="19"/>
        <end position="309"/>
    </location>
</feature>
<dbReference type="GO" id="GO:0047590">
    <property type="term" value="F:5-dehydro-2-deoxygluconokinase activity"/>
    <property type="evidence" value="ECO:0007669"/>
    <property type="project" value="UniProtKB-EC"/>
</dbReference>
<reference evidence="6 7" key="1">
    <citation type="submission" date="2018-06" db="EMBL/GenBank/DDBJ databases">
        <authorList>
            <consortium name="Pathogen Informatics"/>
            <person name="Doyle S."/>
        </authorList>
    </citation>
    <scope>NUCLEOTIDE SEQUENCE [LARGE SCALE GENOMIC DNA]</scope>
    <source>
        <strain evidence="6 7">NCTC9962</strain>
    </source>
</reference>
<dbReference type="PROSITE" id="PS00584">
    <property type="entry name" value="PFKB_KINASES_2"/>
    <property type="match status" value="1"/>
</dbReference>
<dbReference type="PANTHER" id="PTHR10584:SF166">
    <property type="entry name" value="RIBOKINASE"/>
    <property type="match status" value="1"/>
</dbReference>
<dbReference type="InterPro" id="IPR011611">
    <property type="entry name" value="PfkB_dom"/>
</dbReference>
<proteinExistence type="inferred from homology"/>
<dbReference type="GO" id="GO:0006796">
    <property type="term" value="P:phosphate-containing compound metabolic process"/>
    <property type="evidence" value="ECO:0007669"/>
    <property type="project" value="UniProtKB-ARBA"/>
</dbReference>
<dbReference type="SUPFAM" id="SSF53613">
    <property type="entry name" value="Ribokinase-like"/>
    <property type="match status" value="1"/>
</dbReference>
<dbReference type="InterPro" id="IPR002139">
    <property type="entry name" value="Ribo/fructo_kinase"/>
</dbReference>
<evidence type="ECO:0000256" key="4">
    <source>
        <dbReference type="RuleBase" id="RU003704"/>
    </source>
</evidence>
<dbReference type="Proteomes" id="UP000254052">
    <property type="component" value="Unassembled WGS sequence"/>
</dbReference>
<dbReference type="InterPro" id="IPR029056">
    <property type="entry name" value="Ribokinase-like"/>
</dbReference>
<dbReference type="CDD" id="cd01944">
    <property type="entry name" value="YegV_kinase_like"/>
    <property type="match status" value="1"/>
</dbReference>
<dbReference type="EC" id="2.7.1.92" evidence="6"/>
<dbReference type="Pfam" id="PF00294">
    <property type="entry name" value="PfkB"/>
    <property type="match status" value="1"/>
</dbReference>
<evidence type="ECO:0000256" key="3">
    <source>
        <dbReference type="ARBA" id="ARBA00022777"/>
    </source>
</evidence>
<dbReference type="PROSITE" id="PS00583">
    <property type="entry name" value="PFKB_KINASES_1"/>
    <property type="match status" value="1"/>
</dbReference>
<evidence type="ECO:0000256" key="1">
    <source>
        <dbReference type="ARBA" id="ARBA00010688"/>
    </source>
</evidence>
<dbReference type="PANTHER" id="PTHR10584">
    <property type="entry name" value="SUGAR KINASE"/>
    <property type="match status" value="1"/>
</dbReference>
<name>A0A377BAQ0_ECOLX</name>
<dbReference type="AlphaFoldDB" id="A0A377BAQ0"/>